<protein>
    <submittedName>
        <fullName evidence="6">G protein-coupled receptor</fullName>
    </submittedName>
</protein>
<reference evidence="6" key="2">
    <citation type="submission" date="2022-06" db="UniProtKB">
        <authorList>
            <consortium name="EnsemblMetazoa"/>
        </authorList>
    </citation>
    <scope>IDENTIFICATION</scope>
    <source>
        <strain evidence="6">PS312</strain>
    </source>
</reference>
<evidence type="ECO:0000256" key="4">
    <source>
        <dbReference type="ARBA" id="ARBA00022989"/>
    </source>
</evidence>
<keyword evidence="4" id="KW-1133">Transmembrane helix</keyword>
<accession>A0A2A6D1I0</accession>
<dbReference type="InterPro" id="IPR019421">
    <property type="entry name" value="7TM_GPCR_serpentine_rcpt_Srd"/>
</dbReference>
<dbReference type="AlphaFoldDB" id="A0A2A6D1I0"/>
<dbReference type="EnsemblMetazoa" id="PPA42445.1">
    <property type="protein sequence ID" value="PPA42445.1"/>
    <property type="gene ID" value="WBGene00280814"/>
</dbReference>
<evidence type="ECO:0000256" key="2">
    <source>
        <dbReference type="ARBA" id="ARBA00009166"/>
    </source>
</evidence>
<evidence type="ECO:0000256" key="5">
    <source>
        <dbReference type="ARBA" id="ARBA00023136"/>
    </source>
</evidence>
<comment type="subcellular location">
    <subcellularLocation>
        <location evidence="1">Membrane</location>
        <topology evidence="1">Multi-pass membrane protein</topology>
    </subcellularLocation>
</comment>
<name>A0A2A6D1I0_PRIPA</name>
<keyword evidence="7" id="KW-1185">Reference proteome</keyword>
<evidence type="ECO:0000256" key="1">
    <source>
        <dbReference type="ARBA" id="ARBA00004141"/>
    </source>
</evidence>
<accession>A0A8R1Z4C4</accession>
<organism evidence="6 7">
    <name type="scientific">Pristionchus pacificus</name>
    <name type="common">Parasitic nematode worm</name>
    <dbReference type="NCBI Taxonomy" id="54126"/>
    <lineage>
        <taxon>Eukaryota</taxon>
        <taxon>Metazoa</taxon>
        <taxon>Ecdysozoa</taxon>
        <taxon>Nematoda</taxon>
        <taxon>Chromadorea</taxon>
        <taxon>Rhabditida</taxon>
        <taxon>Rhabditina</taxon>
        <taxon>Diplogasteromorpha</taxon>
        <taxon>Diplogasteroidea</taxon>
        <taxon>Neodiplogasteridae</taxon>
        <taxon>Pristionchus</taxon>
    </lineage>
</organism>
<dbReference type="PANTHER" id="PTHR22945:SF40">
    <property type="entry name" value="SERPENTINE RECEPTOR, CLASS D (DELTA)-RELATED"/>
    <property type="match status" value="1"/>
</dbReference>
<evidence type="ECO:0000256" key="3">
    <source>
        <dbReference type="ARBA" id="ARBA00022692"/>
    </source>
</evidence>
<evidence type="ECO:0000313" key="6">
    <source>
        <dbReference type="EnsemblMetazoa" id="PPA42445.1"/>
    </source>
</evidence>
<sequence>MVNVDDTIHLCILYGINGAAILVNLLLIWIIVMRTPVAKRSYAIFLLNNAFIDVGFAMASVLGAARTISLPNGKVAFIYIGQCTGIGGIRLCNFCESLQIYLFLESMMILLLSFGYRRYIIRTGTAYVRLPPRKVVWCWCLFAYIMISPFWYLSMESLRDRSSAVARDLRSFNNNAAIAWLYNFDNRVVAIALFVVLFTPISMILMLILRKSLITNLSTMSRQGQIHHGYIVKALTYQILIPFGFLFSILAWFIDFSTFESGSIAQRFIIVLGNNIFTLASPLINLIYLPSYRKVFTNSEISKRPHII</sequence>
<evidence type="ECO:0000313" key="7">
    <source>
        <dbReference type="Proteomes" id="UP000005239"/>
    </source>
</evidence>
<keyword evidence="3" id="KW-0812">Transmembrane</keyword>
<keyword evidence="5" id="KW-0472">Membrane</keyword>
<dbReference type="Proteomes" id="UP000005239">
    <property type="component" value="Unassembled WGS sequence"/>
</dbReference>
<dbReference type="Pfam" id="PF10317">
    <property type="entry name" value="7TM_GPCR_Srd"/>
    <property type="match status" value="1"/>
</dbReference>
<dbReference type="OrthoDB" id="5803780at2759"/>
<comment type="similarity">
    <text evidence="2">Belongs to the nematode receptor-like protein srd family.</text>
</comment>
<dbReference type="PANTHER" id="PTHR22945">
    <property type="entry name" value="SERPENTINE RECEPTOR, CLASS D DELTA"/>
    <property type="match status" value="1"/>
</dbReference>
<dbReference type="GO" id="GO:0016020">
    <property type="term" value="C:membrane"/>
    <property type="evidence" value="ECO:0007669"/>
    <property type="project" value="UniProtKB-SubCell"/>
</dbReference>
<proteinExistence type="inferred from homology"/>
<gene>
    <name evidence="6" type="primary">WBGene00280814</name>
</gene>
<reference evidence="7" key="1">
    <citation type="journal article" date="2008" name="Nat. Genet.">
        <title>The Pristionchus pacificus genome provides a unique perspective on nematode lifestyle and parasitism.</title>
        <authorList>
            <person name="Dieterich C."/>
            <person name="Clifton S.W."/>
            <person name="Schuster L.N."/>
            <person name="Chinwalla A."/>
            <person name="Delehaunty K."/>
            <person name="Dinkelacker I."/>
            <person name="Fulton L."/>
            <person name="Fulton R."/>
            <person name="Godfrey J."/>
            <person name="Minx P."/>
            <person name="Mitreva M."/>
            <person name="Roeseler W."/>
            <person name="Tian H."/>
            <person name="Witte H."/>
            <person name="Yang S.P."/>
            <person name="Wilson R.K."/>
            <person name="Sommer R.J."/>
        </authorList>
    </citation>
    <scope>NUCLEOTIDE SEQUENCE [LARGE SCALE GENOMIC DNA]</scope>
    <source>
        <strain evidence="7">PS312</strain>
    </source>
</reference>
<dbReference type="SUPFAM" id="SSF81321">
    <property type="entry name" value="Family A G protein-coupled receptor-like"/>
    <property type="match status" value="1"/>
</dbReference>
<dbReference type="InterPro" id="IPR050920">
    <property type="entry name" value="Nematode_rcpt-like_delta"/>
</dbReference>